<dbReference type="Pfam" id="PF01032">
    <property type="entry name" value="FecCD"/>
    <property type="match status" value="1"/>
</dbReference>
<dbReference type="GO" id="GO:0005886">
    <property type="term" value="C:plasma membrane"/>
    <property type="evidence" value="ECO:0007669"/>
    <property type="project" value="UniProtKB-SubCell"/>
</dbReference>
<feature type="transmembrane region" description="Helical" evidence="13">
    <location>
        <begin position="634"/>
        <end position="654"/>
    </location>
</feature>
<dbReference type="PATRIC" id="fig|1127483.3.peg.50"/>
<evidence type="ECO:0000259" key="15">
    <source>
        <dbReference type="PROSITE" id="PS50929"/>
    </source>
</evidence>
<dbReference type="SUPFAM" id="SSF52540">
    <property type="entry name" value="P-loop containing nucleoside triphosphate hydrolases"/>
    <property type="match status" value="1"/>
</dbReference>
<feature type="transmembrane region" description="Helical" evidence="13">
    <location>
        <begin position="854"/>
        <end position="874"/>
    </location>
</feature>
<gene>
    <name evidence="16" type="ORF">OR16_00230</name>
</gene>
<dbReference type="Pfam" id="PF00664">
    <property type="entry name" value="ABC_membrane"/>
    <property type="match status" value="1"/>
</dbReference>
<keyword evidence="6 13" id="KW-0812">Transmembrane</keyword>
<feature type="transmembrane region" description="Helical" evidence="13">
    <location>
        <begin position="721"/>
        <end position="743"/>
    </location>
</feature>
<evidence type="ECO:0000256" key="5">
    <source>
        <dbReference type="ARBA" id="ARBA00022519"/>
    </source>
</evidence>
<evidence type="ECO:0000313" key="16">
    <source>
        <dbReference type="EMBL" id="EHP44881.1"/>
    </source>
</evidence>
<proteinExistence type="inferred from homology"/>
<feature type="transmembrane region" description="Helical" evidence="13">
    <location>
        <begin position="52"/>
        <end position="69"/>
    </location>
</feature>
<dbReference type="Gene3D" id="1.10.3470.10">
    <property type="entry name" value="ABC transporter involved in vitamin B12 uptake, BtuC"/>
    <property type="match status" value="1"/>
</dbReference>
<dbReference type="FunFam" id="3.40.50.300:FF:000221">
    <property type="entry name" value="Multidrug ABC transporter ATP-binding protein"/>
    <property type="match status" value="1"/>
</dbReference>
<reference evidence="16 17" key="1">
    <citation type="journal article" date="2012" name="J. Bacteriol.">
        <title>De Novo Genome Project of Cupriavidus basilensis OR16.</title>
        <authorList>
            <person name="Cserhati M."/>
            <person name="Kriszt B."/>
            <person name="Szoboszlay S."/>
            <person name="Toth A."/>
            <person name="Szabo I."/>
            <person name="Tancsics A."/>
            <person name="Nagy I."/>
            <person name="Horvath B."/>
            <person name="Nagy I."/>
            <person name="Kukolya J."/>
        </authorList>
    </citation>
    <scope>NUCLEOTIDE SEQUENCE [LARGE SCALE GENOMIC DNA]</scope>
    <source>
        <strain evidence="16 17">OR16</strain>
    </source>
</reference>
<dbReference type="InterPro" id="IPR027417">
    <property type="entry name" value="P-loop_NTPase"/>
</dbReference>
<dbReference type="InterPro" id="IPR017871">
    <property type="entry name" value="ABC_transporter-like_CS"/>
</dbReference>
<dbReference type="PANTHER" id="PTHR24221">
    <property type="entry name" value="ATP-BINDING CASSETTE SUB-FAMILY B"/>
    <property type="match status" value="1"/>
</dbReference>
<feature type="transmembrane region" description="Helical" evidence="13">
    <location>
        <begin position="156"/>
        <end position="176"/>
    </location>
</feature>
<dbReference type="InterPro" id="IPR039421">
    <property type="entry name" value="Type_1_exporter"/>
</dbReference>
<sequence>MLKTFIQLLGDDAPVFRRYAWMAVFYGLLSGLTITTLVPILGRLLAGDTRGAALWLIVLLAGMTACWGWRRKVEKAGVRVGVAVLQGARQRIGDHVARLPVGWFTPQNSARLGHVITNGMMAVAQLPAHVLTPVISGAVTPVVIVAALFARHWPMGLIALVALPILIGAFLSAARLGRRADHTFHRHFAHTSQRMVEFAQAQSVLRAFNGEGGSTRLLEQAIDQQRHSGARLIYLSATSTALNAWVVQAVFAALLIAAALWLDAYLGGALEADSVVAVIVALLLANRYIDPLLDVAGYGEVLRGARGQLDAVREILAVEPLPEPDQPQAPRDASIELREVSFRYTPDQPDVLNGVNLRIAPGSMTALIGASGSGKTTLVRLIARFFDVSQGSVLVGGVDVRQMSNAQLAGQISQIFQDNYLFAGSIADNIRIGKPNANDVEITDAARQAGVTEIIERLPQGIDTPVGEGGARLSGGERQRIAIARALIKDAPILLVDEATAALDVENQAAIAEALARLRGKRTLIVIAHQLSTVAMADQIVVLDGGKVVEQGSPAPLRASQGRYAHFLAQRPGRQRLAHRGGVERRPLLMRARWLGLFAILCGASLLVGARQMAWSQVFSLSGDAWLTVTASRLPRLAALVLTGVGLSVCGVILQQIVRNKFVEPATSGGLDAAKLGILVSMTLAPAGGTMGRMLFALVFCFAASLAYVAIIRRIKFRNTVLVPVIGLMYGSVLSAVAEFYAYRYNILQSMQGWLLGDFSKVVQGNYEIIYLILPIVALAYLYAHRFTVLGMGEGMATSLGLSYSATAALGLMLVAVTVSATVITVGAIPFVGLVIPNLVALHHGDNLGRTLPIVALGGASLLLACDILGRLLIYPFEVPIGLTAGSVGGVLFLVLIIWKKK</sequence>
<evidence type="ECO:0000256" key="11">
    <source>
        <dbReference type="ARBA" id="ARBA00023055"/>
    </source>
</evidence>
<keyword evidence="8" id="KW-0067">ATP-binding</keyword>
<feature type="domain" description="ABC transporter" evidence="14">
    <location>
        <begin position="335"/>
        <end position="570"/>
    </location>
</feature>
<feature type="transmembrane region" description="Helical" evidence="13">
    <location>
        <begin position="594"/>
        <end position="614"/>
    </location>
</feature>
<feature type="transmembrane region" description="Helical" evidence="13">
    <location>
        <begin position="130"/>
        <end position="150"/>
    </location>
</feature>
<feature type="transmembrane region" description="Helical" evidence="13">
    <location>
        <begin position="763"/>
        <end position="784"/>
    </location>
</feature>
<keyword evidence="12 13" id="KW-0472">Membrane</keyword>
<dbReference type="PROSITE" id="PS50929">
    <property type="entry name" value="ABC_TM1F"/>
    <property type="match status" value="1"/>
</dbReference>
<dbReference type="Pfam" id="PF00005">
    <property type="entry name" value="ABC_tran"/>
    <property type="match status" value="1"/>
</dbReference>
<dbReference type="GO" id="GO:0005524">
    <property type="term" value="F:ATP binding"/>
    <property type="evidence" value="ECO:0007669"/>
    <property type="project" value="UniProtKB-KW"/>
</dbReference>
<feature type="transmembrane region" description="Helical" evidence="13">
    <location>
        <begin position="691"/>
        <end position="709"/>
    </location>
</feature>
<feature type="transmembrane region" description="Helical" evidence="13">
    <location>
        <begin position="796"/>
        <end position="817"/>
    </location>
</feature>
<feature type="transmembrane region" description="Helical" evidence="13">
    <location>
        <begin position="232"/>
        <end position="258"/>
    </location>
</feature>
<keyword evidence="5" id="KW-0997">Cell inner membrane</keyword>
<comment type="subcellular location">
    <subcellularLocation>
        <location evidence="1">Cell membrane</location>
        <topology evidence="1">Multi-pass membrane protein</topology>
    </subcellularLocation>
</comment>
<dbReference type="InterPro" id="IPR003593">
    <property type="entry name" value="AAA+_ATPase"/>
</dbReference>
<dbReference type="InterPro" id="IPR011527">
    <property type="entry name" value="ABC1_TM_dom"/>
</dbReference>
<evidence type="ECO:0000256" key="8">
    <source>
        <dbReference type="ARBA" id="ARBA00022840"/>
    </source>
</evidence>
<dbReference type="SMART" id="SM00382">
    <property type="entry name" value="AAA"/>
    <property type="match status" value="1"/>
</dbReference>
<feature type="transmembrane region" description="Helical" evidence="13">
    <location>
        <begin position="880"/>
        <end position="899"/>
    </location>
</feature>
<keyword evidence="11" id="KW-0445">Lipid transport</keyword>
<name>H1RY00_9BURK</name>
<dbReference type="SUPFAM" id="SSF90123">
    <property type="entry name" value="ABC transporter transmembrane region"/>
    <property type="match status" value="1"/>
</dbReference>
<comment type="similarity">
    <text evidence="2">Belongs to the binding-protein-dependent transport system permease family. FecCD subfamily.</text>
</comment>
<dbReference type="CDD" id="cd06550">
    <property type="entry name" value="TM_ABC_iron-siderophores_like"/>
    <property type="match status" value="1"/>
</dbReference>
<evidence type="ECO:0000256" key="4">
    <source>
        <dbReference type="ARBA" id="ARBA00022475"/>
    </source>
</evidence>
<dbReference type="Gene3D" id="1.20.1560.10">
    <property type="entry name" value="ABC transporter type 1, transmembrane domain"/>
    <property type="match status" value="1"/>
</dbReference>
<evidence type="ECO:0000256" key="3">
    <source>
        <dbReference type="ARBA" id="ARBA00022448"/>
    </source>
</evidence>
<dbReference type="GO" id="GO:0034040">
    <property type="term" value="F:ATPase-coupled lipid transmembrane transporter activity"/>
    <property type="evidence" value="ECO:0007669"/>
    <property type="project" value="TreeGrafter"/>
</dbReference>
<accession>H1RY00</accession>
<evidence type="ECO:0000256" key="13">
    <source>
        <dbReference type="SAM" id="Phobius"/>
    </source>
</evidence>
<dbReference type="SUPFAM" id="SSF81345">
    <property type="entry name" value="ABC transporter involved in vitamin B12 uptake, BtuC"/>
    <property type="match status" value="1"/>
</dbReference>
<evidence type="ECO:0000256" key="2">
    <source>
        <dbReference type="ARBA" id="ARBA00007935"/>
    </source>
</evidence>
<protein>
    <submittedName>
        <fullName evidence="16">ABC transporter transmembrane region family protein 4</fullName>
    </submittedName>
</protein>
<dbReference type="EMBL" id="AHJE01000001">
    <property type="protein sequence ID" value="EHP44881.1"/>
    <property type="molecule type" value="Genomic_DNA"/>
</dbReference>
<dbReference type="AlphaFoldDB" id="H1RY00"/>
<dbReference type="PROSITE" id="PS00211">
    <property type="entry name" value="ABC_TRANSPORTER_1"/>
    <property type="match status" value="1"/>
</dbReference>
<dbReference type="InterPro" id="IPR037294">
    <property type="entry name" value="ABC_BtuC-like"/>
</dbReference>
<evidence type="ECO:0000259" key="14">
    <source>
        <dbReference type="PROSITE" id="PS50893"/>
    </source>
</evidence>
<comment type="caution">
    <text evidence="16">The sequence shown here is derived from an EMBL/GenBank/DDBJ whole genome shotgun (WGS) entry which is preliminary data.</text>
</comment>
<keyword evidence="4" id="KW-1003">Cell membrane</keyword>
<feature type="domain" description="ABC transmembrane type-1" evidence="15">
    <location>
        <begin position="22"/>
        <end position="304"/>
    </location>
</feature>
<keyword evidence="10 13" id="KW-1133">Transmembrane helix</keyword>
<keyword evidence="7" id="KW-0547">Nucleotide-binding</keyword>
<feature type="transmembrane region" description="Helical" evidence="13">
    <location>
        <begin position="823"/>
        <end position="842"/>
    </location>
</feature>
<evidence type="ECO:0000256" key="7">
    <source>
        <dbReference type="ARBA" id="ARBA00022741"/>
    </source>
</evidence>
<dbReference type="PROSITE" id="PS50893">
    <property type="entry name" value="ABC_TRANSPORTER_2"/>
    <property type="match status" value="1"/>
</dbReference>
<dbReference type="GO" id="GO:0140359">
    <property type="term" value="F:ABC-type transporter activity"/>
    <property type="evidence" value="ECO:0007669"/>
    <property type="project" value="InterPro"/>
</dbReference>
<evidence type="ECO:0000256" key="9">
    <source>
        <dbReference type="ARBA" id="ARBA00022967"/>
    </source>
</evidence>
<dbReference type="Proteomes" id="UP000005808">
    <property type="component" value="Unassembled WGS sequence"/>
</dbReference>
<dbReference type="GO" id="GO:0016887">
    <property type="term" value="F:ATP hydrolysis activity"/>
    <property type="evidence" value="ECO:0007669"/>
    <property type="project" value="InterPro"/>
</dbReference>
<feature type="transmembrane region" description="Helical" evidence="13">
    <location>
        <begin position="21"/>
        <end position="46"/>
    </location>
</feature>
<dbReference type="InterPro" id="IPR000522">
    <property type="entry name" value="ABC_transptr_permease_BtuC"/>
</dbReference>
<dbReference type="Gene3D" id="3.40.50.300">
    <property type="entry name" value="P-loop containing nucleotide triphosphate hydrolases"/>
    <property type="match status" value="1"/>
</dbReference>
<evidence type="ECO:0000256" key="10">
    <source>
        <dbReference type="ARBA" id="ARBA00022989"/>
    </source>
</evidence>
<dbReference type="PANTHER" id="PTHR24221:SF654">
    <property type="entry name" value="ATP-BINDING CASSETTE SUB-FAMILY B MEMBER 6"/>
    <property type="match status" value="1"/>
</dbReference>
<keyword evidence="3" id="KW-0813">Transport</keyword>
<organism evidence="16 17">
    <name type="scientific">Cupriavidus basilensis OR16</name>
    <dbReference type="NCBI Taxonomy" id="1127483"/>
    <lineage>
        <taxon>Bacteria</taxon>
        <taxon>Pseudomonadati</taxon>
        <taxon>Pseudomonadota</taxon>
        <taxon>Betaproteobacteria</taxon>
        <taxon>Burkholderiales</taxon>
        <taxon>Burkholderiaceae</taxon>
        <taxon>Cupriavidus</taxon>
    </lineage>
</organism>
<dbReference type="InterPro" id="IPR003439">
    <property type="entry name" value="ABC_transporter-like_ATP-bd"/>
</dbReference>
<dbReference type="InterPro" id="IPR036640">
    <property type="entry name" value="ABC1_TM_sf"/>
</dbReference>
<evidence type="ECO:0000256" key="6">
    <source>
        <dbReference type="ARBA" id="ARBA00022692"/>
    </source>
</evidence>
<keyword evidence="9" id="KW-1278">Translocase</keyword>
<evidence type="ECO:0000313" key="17">
    <source>
        <dbReference type="Proteomes" id="UP000005808"/>
    </source>
</evidence>
<evidence type="ECO:0000256" key="12">
    <source>
        <dbReference type="ARBA" id="ARBA00023136"/>
    </source>
</evidence>
<evidence type="ECO:0000256" key="1">
    <source>
        <dbReference type="ARBA" id="ARBA00004651"/>
    </source>
</evidence>